<dbReference type="CDD" id="cd01949">
    <property type="entry name" value="GGDEF"/>
    <property type="match status" value="1"/>
</dbReference>
<dbReference type="RefSeq" id="WP_212683312.1">
    <property type="nucleotide sequence ID" value="NZ_JAGSPM010000002.1"/>
</dbReference>
<dbReference type="InterPro" id="IPR000160">
    <property type="entry name" value="GGDEF_dom"/>
</dbReference>
<feature type="transmembrane region" description="Helical" evidence="3">
    <location>
        <begin position="153"/>
        <end position="172"/>
    </location>
</feature>
<feature type="transmembrane region" description="Helical" evidence="3">
    <location>
        <begin position="64"/>
        <end position="82"/>
    </location>
</feature>
<evidence type="ECO:0000313" key="6">
    <source>
        <dbReference type="Proteomes" id="UP000680158"/>
    </source>
</evidence>
<evidence type="ECO:0000256" key="2">
    <source>
        <dbReference type="ARBA" id="ARBA00034247"/>
    </source>
</evidence>
<protein>
    <recommendedName>
        <fullName evidence="1">diguanylate cyclase</fullName>
        <ecNumber evidence="1">2.7.7.65</ecNumber>
    </recommendedName>
</protein>
<organism evidence="5 6">
    <name type="scientific">Undibacterium baiyunense</name>
    <dbReference type="NCBI Taxonomy" id="2828731"/>
    <lineage>
        <taxon>Bacteria</taxon>
        <taxon>Pseudomonadati</taxon>
        <taxon>Pseudomonadota</taxon>
        <taxon>Betaproteobacteria</taxon>
        <taxon>Burkholderiales</taxon>
        <taxon>Oxalobacteraceae</taxon>
        <taxon>Undibacterium</taxon>
    </lineage>
</organism>
<dbReference type="InterPro" id="IPR043128">
    <property type="entry name" value="Rev_trsase/Diguanyl_cyclase"/>
</dbReference>
<dbReference type="EMBL" id="JAGSPM010000002">
    <property type="protein sequence ID" value="MBR7745959.1"/>
    <property type="molecule type" value="Genomic_DNA"/>
</dbReference>
<dbReference type="Pfam" id="PF00990">
    <property type="entry name" value="GGDEF"/>
    <property type="match status" value="1"/>
</dbReference>
<dbReference type="InterPro" id="IPR050469">
    <property type="entry name" value="Diguanylate_Cyclase"/>
</dbReference>
<reference evidence="5 6" key="1">
    <citation type="submission" date="2021-04" db="EMBL/GenBank/DDBJ databases">
        <title>novel species isolated from subtropical streams in China.</title>
        <authorList>
            <person name="Lu H."/>
        </authorList>
    </citation>
    <scope>NUCLEOTIDE SEQUENCE [LARGE SCALE GENOMIC DNA]</scope>
    <source>
        <strain evidence="5 6">BYS107W</strain>
    </source>
</reference>
<keyword evidence="3" id="KW-0472">Membrane</keyword>
<evidence type="ECO:0000256" key="1">
    <source>
        <dbReference type="ARBA" id="ARBA00012528"/>
    </source>
</evidence>
<feature type="transmembrane region" description="Helical" evidence="3">
    <location>
        <begin position="122"/>
        <end position="141"/>
    </location>
</feature>
<dbReference type="PROSITE" id="PS50887">
    <property type="entry name" value="GGDEF"/>
    <property type="match status" value="1"/>
</dbReference>
<gene>
    <name evidence="5" type="ORF">KDM92_05155</name>
</gene>
<keyword evidence="3" id="KW-0812">Transmembrane</keyword>
<dbReference type="EC" id="2.7.7.65" evidence="1"/>
<dbReference type="AlphaFoldDB" id="A0A941DC42"/>
<name>A0A941DC42_9BURK</name>
<evidence type="ECO:0000256" key="3">
    <source>
        <dbReference type="SAM" id="Phobius"/>
    </source>
</evidence>
<dbReference type="FunFam" id="3.30.70.270:FF:000001">
    <property type="entry name" value="Diguanylate cyclase domain protein"/>
    <property type="match status" value="1"/>
</dbReference>
<dbReference type="Proteomes" id="UP000680158">
    <property type="component" value="Unassembled WGS sequence"/>
</dbReference>
<dbReference type="PANTHER" id="PTHR45138">
    <property type="entry name" value="REGULATORY COMPONENTS OF SENSORY TRANSDUCTION SYSTEM"/>
    <property type="match status" value="1"/>
</dbReference>
<dbReference type="NCBIfam" id="TIGR00254">
    <property type="entry name" value="GGDEF"/>
    <property type="match status" value="1"/>
</dbReference>
<evidence type="ECO:0000313" key="5">
    <source>
        <dbReference type="EMBL" id="MBR7745959.1"/>
    </source>
</evidence>
<dbReference type="GO" id="GO:0052621">
    <property type="term" value="F:diguanylate cyclase activity"/>
    <property type="evidence" value="ECO:0007669"/>
    <property type="project" value="UniProtKB-EC"/>
</dbReference>
<comment type="caution">
    <text evidence="5">The sequence shown here is derived from an EMBL/GenBank/DDBJ whole genome shotgun (WGS) entry which is preliminary data.</text>
</comment>
<dbReference type="InterPro" id="IPR029787">
    <property type="entry name" value="Nucleotide_cyclase"/>
</dbReference>
<dbReference type="SUPFAM" id="SSF55073">
    <property type="entry name" value="Nucleotide cyclase"/>
    <property type="match status" value="1"/>
</dbReference>
<dbReference type="Gene3D" id="3.30.70.270">
    <property type="match status" value="1"/>
</dbReference>
<evidence type="ECO:0000259" key="4">
    <source>
        <dbReference type="PROSITE" id="PS50887"/>
    </source>
</evidence>
<dbReference type="PANTHER" id="PTHR45138:SF9">
    <property type="entry name" value="DIGUANYLATE CYCLASE DGCM-RELATED"/>
    <property type="match status" value="1"/>
</dbReference>
<feature type="transmembrane region" description="Helical" evidence="3">
    <location>
        <begin position="94"/>
        <end position="116"/>
    </location>
</feature>
<keyword evidence="6" id="KW-1185">Reference proteome</keyword>
<keyword evidence="3" id="KW-1133">Transmembrane helix</keyword>
<sequence length="410" mass="45005">MIAIDPRSVLVVWAALNILFAGMLALVGMQARNVKGVKQWATGDLLIGIALGIGSQISYPATPLMAGSAAILLGLGLGLIYNGIEAFEGRRCRYWIPVLLATTIIANSFIFGLLFFESKTRIFINFLAFAVIHGMCARALFIRIEQPLRTAYWLAASSMSIICLLAIARLVSVALTPADEISMFSATGVNPIVFLFGSLAQMSVSFAFMLMINYTLAHQLNMLATTDVLTGLFNRRRFEEEAKRQISHSKRTGESLSIMMIDVDHFKHINDQFGHPAGDEVLRKIASLMQAMVRNNDFVARYGGEEFCVLLPATSEAQAYVLGERLRRSYSDLVIPWQHHLLKGTISIGIASNENDRATEIEAQQLDALIAAADVALYHAKNHGRDQVTCYSSCQSTATELSETPIGISH</sequence>
<feature type="transmembrane region" description="Helical" evidence="3">
    <location>
        <begin position="6"/>
        <end position="28"/>
    </location>
</feature>
<feature type="transmembrane region" description="Helical" evidence="3">
    <location>
        <begin position="192"/>
        <end position="212"/>
    </location>
</feature>
<feature type="domain" description="GGDEF" evidence="4">
    <location>
        <begin position="254"/>
        <end position="393"/>
    </location>
</feature>
<comment type="catalytic activity">
    <reaction evidence="2">
        <text>2 GTP = 3',3'-c-di-GMP + 2 diphosphate</text>
        <dbReference type="Rhea" id="RHEA:24898"/>
        <dbReference type="ChEBI" id="CHEBI:33019"/>
        <dbReference type="ChEBI" id="CHEBI:37565"/>
        <dbReference type="ChEBI" id="CHEBI:58805"/>
        <dbReference type="EC" id="2.7.7.65"/>
    </reaction>
</comment>
<proteinExistence type="predicted"/>
<accession>A0A941DC42</accession>
<dbReference type="SMART" id="SM00267">
    <property type="entry name" value="GGDEF"/>
    <property type="match status" value="1"/>
</dbReference>